<reference evidence="1 2" key="1">
    <citation type="journal article" date="2021" name="J. Hered.">
        <title>A chromosome-level genome assembly of the parasitoid wasp, Cotesia glomerata (Hymenoptera: Braconidae).</title>
        <authorList>
            <person name="Pinto B.J."/>
            <person name="Weis J.J."/>
            <person name="Gamble T."/>
            <person name="Ode P.J."/>
            <person name="Paul R."/>
            <person name="Zaspel J.M."/>
        </authorList>
    </citation>
    <scope>NUCLEOTIDE SEQUENCE [LARGE SCALE GENOMIC DNA]</scope>
    <source>
        <strain evidence="1">CgM1</strain>
    </source>
</reference>
<name>A0AAV7HCM5_COTGL</name>
<dbReference type="AlphaFoldDB" id="A0AAV7HCM5"/>
<sequence>MDMRYEDMTRDMKDNADLDTINELMFSDLPITYPQNGITKVLIDEELNYKRIKTSAALPKRHEPKYAIDLTYHVNYWRNVMKKEKDRFNVKEFLLMKPKCLIELVHSLKLLIGDDFNNITVNDVAPNLLDILKKKKPKQNLQDLLRQVQEEIPLEYIFRNQTPPSSTVRSSEKKKRRTSTVTSQVDIFNAARPPTSTVTSKTVLIDEELNYKRIKTSAALPKRHEPKYAIDLTYHVNYWRNVMKKEKDRFNVKEFLLMKPKCLIELVHSLKLLIGDDFNNITVNDVAPNLLDILKKKKPKQNLQDLLRQVQEEIPLEYIFRNQTPPSSTVRSSEKKKRRTSTVTSQIDIFNAARPPTSTVTFKTDGITEVLIDEELYYKRIKISAALPKRQEPK</sequence>
<evidence type="ECO:0000313" key="1">
    <source>
        <dbReference type="EMBL" id="KAH0534463.1"/>
    </source>
</evidence>
<dbReference type="EMBL" id="JAHXZJ010002982">
    <property type="protein sequence ID" value="KAH0534463.1"/>
    <property type="molecule type" value="Genomic_DNA"/>
</dbReference>
<accession>A0AAV7HCM5</accession>
<keyword evidence="2" id="KW-1185">Reference proteome</keyword>
<dbReference type="Proteomes" id="UP000826195">
    <property type="component" value="Unassembled WGS sequence"/>
</dbReference>
<evidence type="ECO:0000313" key="2">
    <source>
        <dbReference type="Proteomes" id="UP000826195"/>
    </source>
</evidence>
<organism evidence="1 2">
    <name type="scientific">Cotesia glomerata</name>
    <name type="common">Lepidopteran parasitic wasp</name>
    <name type="synonym">Apanteles glomeratus</name>
    <dbReference type="NCBI Taxonomy" id="32391"/>
    <lineage>
        <taxon>Eukaryota</taxon>
        <taxon>Metazoa</taxon>
        <taxon>Ecdysozoa</taxon>
        <taxon>Arthropoda</taxon>
        <taxon>Hexapoda</taxon>
        <taxon>Insecta</taxon>
        <taxon>Pterygota</taxon>
        <taxon>Neoptera</taxon>
        <taxon>Endopterygota</taxon>
        <taxon>Hymenoptera</taxon>
        <taxon>Apocrita</taxon>
        <taxon>Ichneumonoidea</taxon>
        <taxon>Braconidae</taxon>
        <taxon>Microgastrinae</taxon>
        <taxon>Cotesia</taxon>
    </lineage>
</organism>
<gene>
    <name evidence="1" type="ORF">KQX54_004132</name>
</gene>
<comment type="caution">
    <text evidence="1">The sequence shown here is derived from an EMBL/GenBank/DDBJ whole genome shotgun (WGS) entry which is preliminary data.</text>
</comment>
<proteinExistence type="predicted"/>
<protein>
    <submittedName>
        <fullName evidence="1">Uncharacterized protein</fullName>
    </submittedName>
</protein>